<gene>
    <name evidence="1" type="ORF">CRP01_09765</name>
</gene>
<name>A0A2D0NDL3_FLAN2</name>
<keyword evidence="2" id="KW-1185">Reference proteome</keyword>
<reference evidence="1 2" key="1">
    <citation type="submission" date="2017-10" db="EMBL/GenBank/DDBJ databases">
        <title>The draft genome sequence of Lewinella nigricans NBRC 102662.</title>
        <authorList>
            <person name="Wang K."/>
        </authorList>
    </citation>
    <scope>NUCLEOTIDE SEQUENCE [LARGE SCALE GENOMIC DNA]</scope>
    <source>
        <strain evidence="1 2">NBRC 102662</strain>
    </source>
</reference>
<accession>A0A2D0NDL3</accession>
<dbReference type="EMBL" id="PDUD01000017">
    <property type="protein sequence ID" value="PHN06582.1"/>
    <property type="molecule type" value="Genomic_DNA"/>
</dbReference>
<proteinExistence type="predicted"/>
<evidence type="ECO:0000313" key="2">
    <source>
        <dbReference type="Proteomes" id="UP000223913"/>
    </source>
</evidence>
<evidence type="ECO:0000313" key="1">
    <source>
        <dbReference type="EMBL" id="PHN06582.1"/>
    </source>
</evidence>
<protein>
    <submittedName>
        <fullName evidence="1">Uncharacterized protein</fullName>
    </submittedName>
</protein>
<dbReference type="AlphaFoldDB" id="A0A2D0NDL3"/>
<comment type="caution">
    <text evidence="1">The sequence shown here is derived from an EMBL/GenBank/DDBJ whole genome shotgun (WGS) entry which is preliminary data.</text>
</comment>
<organism evidence="1 2">
    <name type="scientific">Flavilitoribacter nigricans (strain ATCC 23147 / DSM 23189 / NBRC 102662 / NCIMB 1420 / SS-2)</name>
    <name type="common">Lewinella nigricans</name>
    <dbReference type="NCBI Taxonomy" id="1122177"/>
    <lineage>
        <taxon>Bacteria</taxon>
        <taxon>Pseudomonadati</taxon>
        <taxon>Bacteroidota</taxon>
        <taxon>Saprospiria</taxon>
        <taxon>Saprospirales</taxon>
        <taxon>Lewinellaceae</taxon>
        <taxon>Flavilitoribacter</taxon>
    </lineage>
</organism>
<sequence length="106" mass="12214">MFRACNRSGNLNGKFADYLKFDGSNFDAAMRKLDGVGEIRYFEVINTAIVDLSFLEPVREIGALVIQLLKNNITLKEFRRKTKLFFQKKVTCSDLQCLIFIIVQQD</sequence>
<dbReference type="Proteomes" id="UP000223913">
    <property type="component" value="Unassembled WGS sequence"/>
</dbReference>